<evidence type="ECO:0000313" key="2">
    <source>
        <dbReference type="Proteomes" id="UP001285441"/>
    </source>
</evidence>
<keyword evidence="2" id="KW-1185">Reference proteome</keyword>
<reference evidence="1" key="2">
    <citation type="submission" date="2023-06" db="EMBL/GenBank/DDBJ databases">
        <authorList>
            <consortium name="Lawrence Berkeley National Laboratory"/>
            <person name="Haridas S."/>
            <person name="Hensen N."/>
            <person name="Bonometti L."/>
            <person name="Westerberg I."/>
            <person name="Brannstrom I.O."/>
            <person name="Guillou S."/>
            <person name="Cros-Aarteil S."/>
            <person name="Calhoun S."/>
            <person name="Kuo A."/>
            <person name="Mondo S."/>
            <person name="Pangilinan J."/>
            <person name="Riley R."/>
            <person name="LaButti K."/>
            <person name="Andreopoulos B."/>
            <person name="Lipzen A."/>
            <person name="Chen C."/>
            <person name="Yanf M."/>
            <person name="Daum C."/>
            <person name="Ng V."/>
            <person name="Clum A."/>
            <person name="Steindorff A."/>
            <person name="Ohm R."/>
            <person name="Martin F."/>
            <person name="Silar P."/>
            <person name="Natvig D."/>
            <person name="Lalanne C."/>
            <person name="Gautier V."/>
            <person name="Ament-velasquez S.L."/>
            <person name="Kruys A."/>
            <person name="Hutchinson M.I."/>
            <person name="Powell A.J."/>
            <person name="Barry K."/>
            <person name="Miller A.N."/>
            <person name="Grigoriev I.V."/>
            <person name="Debuchy R."/>
            <person name="Gladieux P."/>
            <person name="Thoren M.H."/>
            <person name="Johannesson H."/>
        </authorList>
    </citation>
    <scope>NUCLEOTIDE SEQUENCE</scope>
    <source>
        <strain evidence="1">CBS 232.78</strain>
    </source>
</reference>
<organism evidence="1 2">
    <name type="scientific">Podospora didyma</name>
    <dbReference type="NCBI Taxonomy" id="330526"/>
    <lineage>
        <taxon>Eukaryota</taxon>
        <taxon>Fungi</taxon>
        <taxon>Dikarya</taxon>
        <taxon>Ascomycota</taxon>
        <taxon>Pezizomycotina</taxon>
        <taxon>Sordariomycetes</taxon>
        <taxon>Sordariomycetidae</taxon>
        <taxon>Sordariales</taxon>
        <taxon>Podosporaceae</taxon>
        <taxon>Podospora</taxon>
    </lineage>
</organism>
<accession>A0AAE0P5U8</accession>
<comment type="caution">
    <text evidence="1">The sequence shown here is derived from an EMBL/GenBank/DDBJ whole genome shotgun (WGS) entry which is preliminary data.</text>
</comment>
<dbReference type="AlphaFoldDB" id="A0AAE0P5U8"/>
<dbReference type="EMBL" id="JAULSW010000001">
    <property type="protein sequence ID" value="KAK3393845.1"/>
    <property type="molecule type" value="Genomic_DNA"/>
</dbReference>
<name>A0AAE0P5U8_9PEZI</name>
<gene>
    <name evidence="1" type="ORF">B0H63DRAFT_29782</name>
</gene>
<protein>
    <submittedName>
        <fullName evidence="1">Uncharacterized protein</fullName>
    </submittedName>
</protein>
<dbReference type="Proteomes" id="UP001285441">
    <property type="component" value="Unassembled WGS sequence"/>
</dbReference>
<reference evidence="1" key="1">
    <citation type="journal article" date="2023" name="Mol. Phylogenet. Evol.">
        <title>Genome-scale phylogeny and comparative genomics of the fungal order Sordariales.</title>
        <authorList>
            <person name="Hensen N."/>
            <person name="Bonometti L."/>
            <person name="Westerberg I."/>
            <person name="Brannstrom I.O."/>
            <person name="Guillou S."/>
            <person name="Cros-Aarteil S."/>
            <person name="Calhoun S."/>
            <person name="Haridas S."/>
            <person name="Kuo A."/>
            <person name="Mondo S."/>
            <person name="Pangilinan J."/>
            <person name="Riley R."/>
            <person name="LaButti K."/>
            <person name="Andreopoulos B."/>
            <person name="Lipzen A."/>
            <person name="Chen C."/>
            <person name="Yan M."/>
            <person name="Daum C."/>
            <person name="Ng V."/>
            <person name="Clum A."/>
            <person name="Steindorff A."/>
            <person name="Ohm R.A."/>
            <person name="Martin F."/>
            <person name="Silar P."/>
            <person name="Natvig D.O."/>
            <person name="Lalanne C."/>
            <person name="Gautier V."/>
            <person name="Ament-Velasquez S.L."/>
            <person name="Kruys A."/>
            <person name="Hutchinson M.I."/>
            <person name="Powell A.J."/>
            <person name="Barry K."/>
            <person name="Miller A.N."/>
            <person name="Grigoriev I.V."/>
            <person name="Debuchy R."/>
            <person name="Gladieux P."/>
            <person name="Hiltunen Thoren M."/>
            <person name="Johannesson H."/>
        </authorList>
    </citation>
    <scope>NUCLEOTIDE SEQUENCE</scope>
    <source>
        <strain evidence="1">CBS 232.78</strain>
    </source>
</reference>
<evidence type="ECO:0000313" key="1">
    <source>
        <dbReference type="EMBL" id="KAK3393845.1"/>
    </source>
</evidence>
<sequence>MDDPMDHIERLKIVVDRSELPCLEPIFKNTTEDKMNELEDAYNQAGQSNRLEVLWELRGVSKPELRMIFASFKGETTANANVALFLTIMRVPEIVDRIVRYLTPSTVDKTAFAMSCKRTAIAMAGTAEIWNYTRGRLPMDGFEATVPNEDVDLDNLRNPVTSAKTDGDGVRARTLVITPGKAETENSESPYTTALSTMLQFAKDCQRGPQSFRDIAIDGMMFFNTTMFEIMINSMPNLESISIVQCPLMDFSRLPKLLDIIARHPRKVVDGKKQYIKLDFFPFFFKGPDDQGRLGSYGLTYHSPTFLGTAAIAAIIERCYKPALALGMDLLSDSASFWHFVRLLPGPDRLWAYKMRDTFVVRQRTYDKNGANSEQAKEAIKQANIEFANDLIAATRGDGVERIRRVPGVMMRTLSEFILEKNYWRTEARCNVCKGTYTQALFTNRIEPFSKYIVSGKKKDEEDTCRGTGTCWGCKATLFVDHVEDSHFRNWQDMAVAELMGSIHPDNWYKKDPVTREKVDNDAVWVADLDRTQTMLDARRTKFEDLVTNRQSSLAYAAAVAKHMDEAWKYYMTIGTPTPHNSINGSHRVQFPEPDLIHFQQQGAVRRLRWKLVGPFTQDVDYREGGPQLTHPCNRPNPLVKEDVTQTWDQFFKLWKWTRRTDETHAHWCQDVLHGIDGALENEDYILNIRDPIIVGHVAWFRAQPRIGSPEMDQKHIAKREYPAQIDFDFDTFRYLQSLLEGETIAIPTLGHLPYNLDDNWRPKPARVSNEWTGHNYRQGLLW</sequence>
<proteinExistence type="predicted"/>